<protein>
    <submittedName>
        <fullName evidence="1">Uncharacterized protein</fullName>
    </submittedName>
</protein>
<dbReference type="Proteomes" id="UP000028741">
    <property type="component" value="Segment"/>
</dbReference>
<gene>
    <name evidence="1" type="ORF">DA66_0117</name>
</gene>
<evidence type="ECO:0000313" key="2">
    <source>
        <dbReference type="Proteomes" id="UP000028741"/>
    </source>
</evidence>
<dbReference type="KEGG" id="vg:22113428"/>
<proteinExistence type="predicted"/>
<sequence length="70" mass="7780">MQVEDIKEVRSGRRVRIICVDAKIGGGDYDIVGLVKEVDGTDFIEWWNSNDKTEDGLLRGSGNGNLDLKI</sequence>
<keyword evidence="2" id="KW-1185">Reference proteome</keyword>
<name>A0A075E140_9CAUD</name>
<organism evidence="1 2">
    <name type="scientific">Dickeya phage RC-2014</name>
    <dbReference type="NCBI Taxonomy" id="1477406"/>
    <lineage>
        <taxon>Viruses</taxon>
        <taxon>Duplodnaviria</taxon>
        <taxon>Heunggongvirae</taxon>
        <taxon>Uroviricota</taxon>
        <taxon>Caudoviricetes</taxon>
        <taxon>Pantevenvirales</taxon>
        <taxon>Ackermannviridae</taxon>
        <taxon>Aglimvirinae</taxon>
        <taxon>Limestonevirus</taxon>
        <taxon>Limestonevirus RC2014</taxon>
    </lineage>
</organism>
<accession>A0A075E140</accession>
<reference evidence="1 2" key="1">
    <citation type="journal article" date="2014" name="Arch. Virol.">
        <title>Complete genome sequence of a broad-host-range lytic Dickeya spp. bacteriophage ?D5.</title>
        <authorList>
            <person name="Czajkowski R."/>
            <person name="Ozymko Z."/>
            <person name="Zwirowski S."/>
            <person name="Lojkowska E."/>
        </authorList>
    </citation>
    <scope>NUCLEOTIDE SEQUENCE [LARGE SCALE GENOMIC DNA]</scope>
</reference>
<dbReference type="GeneID" id="22113428"/>
<evidence type="ECO:0000313" key="1">
    <source>
        <dbReference type="EMBL" id="AHZ60269.1"/>
    </source>
</evidence>
<dbReference type="RefSeq" id="YP_009102957.1">
    <property type="nucleotide sequence ID" value="NC_025452.1"/>
</dbReference>
<dbReference type="EMBL" id="KJ716335">
    <property type="protein sequence ID" value="AHZ60269.1"/>
    <property type="molecule type" value="Genomic_DNA"/>
</dbReference>